<evidence type="ECO:0000259" key="5">
    <source>
        <dbReference type="PROSITE" id="PS50931"/>
    </source>
</evidence>
<sequence length="295" mass="31486">MRDQLTALRVFVLLARSGSFSGAAKTLGVSQATASRMIASLEQHLGVTLVTRSTRAVVLTERGRNYLSAIEPVLAALDHAGQAAVETSRLTGTLRIGLAAANAINQVIPHLNDFMAAHPDLSVSLISDDRRQDLILEQVDVALRFGKLPDTGMRARRIGSWPLVVAASPAYLDAHSAIRHPEDLVDHDFVVAGPIVGRRMQITRDGDSRTFEVRGRLSVTSSEVAVAAVRQGLGLGAASTSALGNDLAAGRLVRLLPDWQIGDLEAHALFPGSQPPQRAARLFVDHLVAALRQAS</sequence>
<evidence type="ECO:0000256" key="3">
    <source>
        <dbReference type="ARBA" id="ARBA00023125"/>
    </source>
</evidence>
<keyword evidence="7" id="KW-1185">Reference proteome</keyword>
<keyword evidence="4" id="KW-0804">Transcription</keyword>
<dbReference type="Proteomes" id="UP001524547">
    <property type="component" value="Unassembled WGS sequence"/>
</dbReference>
<feature type="domain" description="HTH lysR-type" evidence="5">
    <location>
        <begin position="1"/>
        <end position="60"/>
    </location>
</feature>
<gene>
    <name evidence="6" type="ORF">NFI88_05550</name>
</gene>
<dbReference type="Gene3D" id="1.10.10.10">
    <property type="entry name" value="Winged helix-like DNA-binding domain superfamily/Winged helix DNA-binding domain"/>
    <property type="match status" value="1"/>
</dbReference>
<comment type="caution">
    <text evidence="6">The sequence shown here is derived from an EMBL/GenBank/DDBJ whole genome shotgun (WGS) entry which is preliminary data.</text>
</comment>
<proteinExistence type="inferred from homology"/>
<dbReference type="Pfam" id="PF03466">
    <property type="entry name" value="LysR_substrate"/>
    <property type="match status" value="1"/>
</dbReference>
<dbReference type="InterPro" id="IPR058163">
    <property type="entry name" value="LysR-type_TF_proteobact-type"/>
</dbReference>
<name>A0ABT1VVD2_9PROT</name>
<evidence type="ECO:0000313" key="6">
    <source>
        <dbReference type="EMBL" id="MCQ8240307.1"/>
    </source>
</evidence>
<dbReference type="InterPro" id="IPR000847">
    <property type="entry name" value="LysR_HTH_N"/>
</dbReference>
<keyword evidence="2" id="KW-0805">Transcription regulation</keyword>
<dbReference type="PRINTS" id="PR00039">
    <property type="entry name" value="HTHLYSR"/>
</dbReference>
<dbReference type="PANTHER" id="PTHR30537:SF5">
    <property type="entry name" value="HTH-TYPE TRANSCRIPTIONAL ACTIVATOR TTDR-RELATED"/>
    <property type="match status" value="1"/>
</dbReference>
<dbReference type="InterPro" id="IPR005119">
    <property type="entry name" value="LysR_subst-bd"/>
</dbReference>
<evidence type="ECO:0000313" key="7">
    <source>
        <dbReference type="Proteomes" id="UP001524547"/>
    </source>
</evidence>
<dbReference type="Gene3D" id="3.40.190.290">
    <property type="match status" value="1"/>
</dbReference>
<dbReference type="InterPro" id="IPR036388">
    <property type="entry name" value="WH-like_DNA-bd_sf"/>
</dbReference>
<keyword evidence="3" id="KW-0238">DNA-binding</keyword>
<dbReference type="Pfam" id="PF00126">
    <property type="entry name" value="HTH_1"/>
    <property type="match status" value="1"/>
</dbReference>
<dbReference type="EMBL" id="JAMZEJ010000003">
    <property type="protein sequence ID" value="MCQ8240307.1"/>
    <property type="molecule type" value="Genomic_DNA"/>
</dbReference>
<reference evidence="6 7" key="1">
    <citation type="submission" date="2022-06" db="EMBL/GenBank/DDBJ databases">
        <title>Rhizosaccharibacter gen. nov. sp. nov. KSS12, endophytic bacteria isolated from sugarcane.</title>
        <authorList>
            <person name="Pitiwittayakul N."/>
        </authorList>
    </citation>
    <scope>NUCLEOTIDE SEQUENCE [LARGE SCALE GENOMIC DNA]</scope>
    <source>
        <strain evidence="6 7">KSS12</strain>
    </source>
</reference>
<dbReference type="RefSeq" id="WP_422919040.1">
    <property type="nucleotide sequence ID" value="NZ_JAMZEJ010000003.1"/>
</dbReference>
<evidence type="ECO:0000256" key="2">
    <source>
        <dbReference type="ARBA" id="ARBA00023015"/>
    </source>
</evidence>
<comment type="similarity">
    <text evidence="1">Belongs to the LysR transcriptional regulatory family.</text>
</comment>
<protein>
    <submittedName>
        <fullName evidence="6">LysR family transcriptional regulator</fullName>
    </submittedName>
</protein>
<dbReference type="PROSITE" id="PS50931">
    <property type="entry name" value="HTH_LYSR"/>
    <property type="match status" value="1"/>
</dbReference>
<accession>A0ABT1VVD2</accession>
<dbReference type="PANTHER" id="PTHR30537">
    <property type="entry name" value="HTH-TYPE TRANSCRIPTIONAL REGULATOR"/>
    <property type="match status" value="1"/>
</dbReference>
<evidence type="ECO:0000256" key="1">
    <source>
        <dbReference type="ARBA" id="ARBA00009437"/>
    </source>
</evidence>
<organism evidence="6 7">
    <name type="scientific">Rhizosaccharibacter radicis</name>
    <dbReference type="NCBI Taxonomy" id="2782605"/>
    <lineage>
        <taxon>Bacteria</taxon>
        <taxon>Pseudomonadati</taxon>
        <taxon>Pseudomonadota</taxon>
        <taxon>Alphaproteobacteria</taxon>
        <taxon>Acetobacterales</taxon>
        <taxon>Acetobacteraceae</taxon>
        <taxon>Rhizosaccharibacter</taxon>
    </lineage>
</organism>
<evidence type="ECO:0000256" key="4">
    <source>
        <dbReference type="ARBA" id="ARBA00023163"/>
    </source>
</evidence>
<dbReference type="SUPFAM" id="SSF46785">
    <property type="entry name" value="Winged helix' DNA-binding domain"/>
    <property type="match status" value="1"/>
</dbReference>
<dbReference type="InterPro" id="IPR036390">
    <property type="entry name" value="WH_DNA-bd_sf"/>
</dbReference>
<dbReference type="CDD" id="cd08422">
    <property type="entry name" value="PBP2_CrgA_like"/>
    <property type="match status" value="1"/>
</dbReference>
<dbReference type="SUPFAM" id="SSF53850">
    <property type="entry name" value="Periplasmic binding protein-like II"/>
    <property type="match status" value="1"/>
</dbReference>